<evidence type="ECO:0000259" key="2">
    <source>
        <dbReference type="SMART" id="SM00900"/>
    </source>
</evidence>
<dbReference type="Pfam" id="PF04205">
    <property type="entry name" value="FMN_bind"/>
    <property type="match status" value="1"/>
</dbReference>
<feature type="transmembrane region" description="Helical" evidence="1">
    <location>
        <begin position="332"/>
        <end position="358"/>
    </location>
</feature>
<protein>
    <submittedName>
        <fullName evidence="3">4Fe-4S binding domain-containing protein</fullName>
    </submittedName>
</protein>
<name>A0A1T5HK22_9BACT</name>
<feature type="domain" description="FMN-binding" evidence="2">
    <location>
        <begin position="90"/>
        <end position="172"/>
    </location>
</feature>
<evidence type="ECO:0000313" key="3">
    <source>
        <dbReference type="EMBL" id="SKC21024.1"/>
    </source>
</evidence>
<dbReference type="RefSeq" id="WP_079558076.1">
    <property type="nucleotide sequence ID" value="NZ_CP021904.1"/>
</dbReference>
<gene>
    <name evidence="3" type="ORF">SAMN03080601_02356</name>
</gene>
<organism evidence="3 4">
    <name type="scientific">Alkalitalea saponilacus</name>
    <dbReference type="NCBI Taxonomy" id="889453"/>
    <lineage>
        <taxon>Bacteria</taxon>
        <taxon>Pseudomonadati</taxon>
        <taxon>Bacteroidota</taxon>
        <taxon>Bacteroidia</taxon>
        <taxon>Marinilabiliales</taxon>
        <taxon>Marinilabiliaceae</taxon>
        <taxon>Alkalitalea</taxon>
    </lineage>
</organism>
<feature type="transmembrane region" description="Helical" evidence="1">
    <location>
        <begin position="248"/>
        <end position="266"/>
    </location>
</feature>
<proteinExistence type="predicted"/>
<feature type="transmembrane region" description="Helical" evidence="1">
    <location>
        <begin position="304"/>
        <end position="326"/>
    </location>
</feature>
<evidence type="ECO:0000256" key="1">
    <source>
        <dbReference type="SAM" id="Phobius"/>
    </source>
</evidence>
<dbReference type="Pfam" id="PF12801">
    <property type="entry name" value="Fer4_5"/>
    <property type="match status" value="2"/>
</dbReference>
<sequence length="382" mass="42680">MSKRLSFKTIINYSTIILLLIAIAIRAGASFEWLKPVEVKEYSLADFKDAFPLAESFNTNSDQSFSVYDNEGGLLGYALVSEELDARYSGYAGEVPLVISLSEDKIITGVYLLPNGETSHYIEHIRETGLLSEWSGMALDTLVVQKQVDAVSGATRSSTAIINTFNQTVANYLVVASQRQPFSVVRGIQIALILILIVISLMQTIGKRLRKFYYYYLAGVVLIMGIWLKQMLSVGAFHTWLVNGLPWQTNFELIVILLLALVMALLGHKKYYCNYLCPMGALQMLVSKMSPIKKRSINIKISVIHLRTVYLTFVWVAILLGISLPLSSMEPFMAFSFSVATTFMLLFGGVVIVLSIFFNRPWCQFCPTGCAIDIVKPVIEKQ</sequence>
<dbReference type="SMART" id="SM00900">
    <property type="entry name" value="FMN_bind"/>
    <property type="match status" value="1"/>
</dbReference>
<dbReference type="GO" id="GO:0010181">
    <property type="term" value="F:FMN binding"/>
    <property type="evidence" value="ECO:0007669"/>
    <property type="project" value="InterPro"/>
</dbReference>
<dbReference type="STRING" id="889453.SAMN03080601_02356"/>
<keyword evidence="1" id="KW-0812">Transmembrane</keyword>
<dbReference type="EMBL" id="FUYV01000014">
    <property type="protein sequence ID" value="SKC21024.1"/>
    <property type="molecule type" value="Genomic_DNA"/>
</dbReference>
<feature type="transmembrane region" description="Helical" evidence="1">
    <location>
        <begin position="187"/>
        <end position="205"/>
    </location>
</feature>
<evidence type="ECO:0000313" key="4">
    <source>
        <dbReference type="Proteomes" id="UP000191055"/>
    </source>
</evidence>
<dbReference type="Proteomes" id="UP000191055">
    <property type="component" value="Unassembled WGS sequence"/>
</dbReference>
<dbReference type="GO" id="GO:0016020">
    <property type="term" value="C:membrane"/>
    <property type="evidence" value="ECO:0007669"/>
    <property type="project" value="InterPro"/>
</dbReference>
<accession>A0A1T5HK22</accession>
<dbReference type="OrthoDB" id="9806398at2"/>
<dbReference type="InterPro" id="IPR007329">
    <property type="entry name" value="FMN-bd"/>
</dbReference>
<reference evidence="4" key="1">
    <citation type="submission" date="2017-02" db="EMBL/GenBank/DDBJ databases">
        <authorList>
            <person name="Varghese N."/>
            <person name="Submissions S."/>
        </authorList>
    </citation>
    <scope>NUCLEOTIDE SEQUENCE [LARGE SCALE GENOMIC DNA]</scope>
    <source>
        <strain evidence="4">DSM 24412</strain>
    </source>
</reference>
<keyword evidence="1" id="KW-1133">Transmembrane helix</keyword>
<dbReference type="InterPro" id="IPR017896">
    <property type="entry name" value="4Fe4S_Fe-S-bd"/>
</dbReference>
<keyword evidence="4" id="KW-1185">Reference proteome</keyword>
<keyword evidence="1" id="KW-0472">Membrane</keyword>
<feature type="transmembrane region" description="Helical" evidence="1">
    <location>
        <begin position="212"/>
        <end position="228"/>
    </location>
</feature>
<dbReference type="KEGG" id="asx:CDL62_00615"/>
<dbReference type="AlphaFoldDB" id="A0A1T5HK22"/>